<dbReference type="AlphaFoldDB" id="A0A4V1ISQ0"/>
<evidence type="ECO:0000256" key="3">
    <source>
        <dbReference type="PROSITE-ProRule" id="PRU00176"/>
    </source>
</evidence>
<dbReference type="GO" id="GO:0006376">
    <property type="term" value="P:mRNA splice site recognition"/>
    <property type="evidence" value="ECO:0007669"/>
    <property type="project" value="TreeGrafter"/>
</dbReference>
<evidence type="ECO:0000256" key="1">
    <source>
        <dbReference type="ARBA" id="ARBA00022737"/>
    </source>
</evidence>
<feature type="domain" description="RRM" evidence="4">
    <location>
        <begin position="107"/>
        <end position="186"/>
    </location>
</feature>
<keyword evidence="1" id="KW-0677">Repeat</keyword>
<name>A0A4V1ISQ0_9FUNG</name>
<sequence>MYGVAAEAPKTTLWMGDLEPWMDENYIKHLWYSMGETVNLKMIRDKYSGANAGYCFVDFVSNAAAMKHLNTINGTLIPGTNRVFKLNWASGGGLNDRTGRDERGPEFSVFVGDLGPEVTDFMLLQAFQSRYMTTKSAKVVTDPSTGMSRGYGFVRFTDESEQTRAMNEMQGQYIGSRPMRISMATPKNKPATGGTSPAPPASASIPLGGYYGGGAMGMGGMGMGGGPAGPPQAYNQYNDPTNTTVFVGGLSLGITDEELKR</sequence>
<dbReference type="InterPro" id="IPR035979">
    <property type="entry name" value="RBD_domain_sf"/>
</dbReference>
<protein>
    <recommendedName>
        <fullName evidence="4">RRM domain-containing protein</fullName>
    </recommendedName>
</protein>
<organism evidence="5 6">
    <name type="scientific">Blyttiomyces helicus</name>
    <dbReference type="NCBI Taxonomy" id="388810"/>
    <lineage>
        <taxon>Eukaryota</taxon>
        <taxon>Fungi</taxon>
        <taxon>Fungi incertae sedis</taxon>
        <taxon>Chytridiomycota</taxon>
        <taxon>Chytridiomycota incertae sedis</taxon>
        <taxon>Chytridiomycetes</taxon>
        <taxon>Chytridiomycetes incertae sedis</taxon>
        <taxon>Blyttiomyces</taxon>
    </lineage>
</organism>
<dbReference type="CDD" id="cd12344">
    <property type="entry name" value="RRM1_SECp43_like"/>
    <property type="match status" value="1"/>
</dbReference>
<dbReference type="EMBL" id="KZ993930">
    <property type="protein sequence ID" value="RKO94327.1"/>
    <property type="molecule type" value="Genomic_DNA"/>
</dbReference>
<dbReference type="Proteomes" id="UP000269721">
    <property type="component" value="Unassembled WGS sequence"/>
</dbReference>
<gene>
    <name evidence="5" type="ORF">BDK51DRAFT_21912</name>
</gene>
<dbReference type="PANTHER" id="PTHR47640:SF10">
    <property type="entry name" value="TRNA SELENOCYSTEINE 1-ASSOCIATED PROTEIN 1-RELATED"/>
    <property type="match status" value="1"/>
</dbReference>
<keyword evidence="6" id="KW-1185">Reference proteome</keyword>
<dbReference type="InterPro" id="IPR050825">
    <property type="entry name" value="RBM42_RBP45_47-like"/>
</dbReference>
<dbReference type="Pfam" id="PF00076">
    <property type="entry name" value="RRM_1"/>
    <property type="match status" value="2"/>
</dbReference>
<evidence type="ECO:0000256" key="2">
    <source>
        <dbReference type="ARBA" id="ARBA00022884"/>
    </source>
</evidence>
<dbReference type="GO" id="GO:0005829">
    <property type="term" value="C:cytosol"/>
    <property type="evidence" value="ECO:0007669"/>
    <property type="project" value="TreeGrafter"/>
</dbReference>
<dbReference type="OrthoDB" id="446113at2759"/>
<dbReference type="PANTHER" id="PTHR47640">
    <property type="entry name" value="TRNA SELENOCYSTEINE 1-ASSOCIATED PROTEIN 1-RELATED-RELATED"/>
    <property type="match status" value="1"/>
</dbReference>
<evidence type="ECO:0000313" key="6">
    <source>
        <dbReference type="Proteomes" id="UP000269721"/>
    </source>
</evidence>
<dbReference type="PROSITE" id="PS50102">
    <property type="entry name" value="RRM"/>
    <property type="match status" value="2"/>
</dbReference>
<keyword evidence="2 3" id="KW-0694">RNA-binding</keyword>
<dbReference type="InterPro" id="IPR012677">
    <property type="entry name" value="Nucleotide-bd_a/b_plait_sf"/>
</dbReference>
<dbReference type="SMART" id="SM00360">
    <property type="entry name" value="RRM"/>
    <property type="match status" value="2"/>
</dbReference>
<dbReference type="FunFam" id="3.30.70.330:FF:000227">
    <property type="entry name" value="mRNA binding post-transcriptional regulator"/>
    <property type="match status" value="1"/>
</dbReference>
<dbReference type="Gene3D" id="3.30.70.330">
    <property type="match status" value="2"/>
</dbReference>
<evidence type="ECO:0000259" key="4">
    <source>
        <dbReference type="PROSITE" id="PS50102"/>
    </source>
</evidence>
<dbReference type="GO" id="GO:0003729">
    <property type="term" value="F:mRNA binding"/>
    <property type="evidence" value="ECO:0007669"/>
    <property type="project" value="InterPro"/>
</dbReference>
<proteinExistence type="predicted"/>
<evidence type="ECO:0000313" key="5">
    <source>
        <dbReference type="EMBL" id="RKO94327.1"/>
    </source>
</evidence>
<feature type="domain" description="RRM" evidence="4">
    <location>
        <begin position="11"/>
        <end position="91"/>
    </location>
</feature>
<dbReference type="InterPro" id="IPR000504">
    <property type="entry name" value="RRM_dom"/>
</dbReference>
<dbReference type="CDD" id="cd12345">
    <property type="entry name" value="RRM2_SECp43_like"/>
    <property type="match status" value="1"/>
</dbReference>
<dbReference type="FunFam" id="3.30.70.330:FF:000222">
    <property type="entry name" value="mRNA binding post-transcriptional regulator"/>
    <property type="match status" value="1"/>
</dbReference>
<reference evidence="6" key="1">
    <citation type="journal article" date="2018" name="Nat. Microbiol.">
        <title>Leveraging single-cell genomics to expand the fungal tree of life.</title>
        <authorList>
            <person name="Ahrendt S.R."/>
            <person name="Quandt C.A."/>
            <person name="Ciobanu D."/>
            <person name="Clum A."/>
            <person name="Salamov A."/>
            <person name="Andreopoulos B."/>
            <person name="Cheng J.F."/>
            <person name="Woyke T."/>
            <person name="Pelin A."/>
            <person name="Henrissat B."/>
            <person name="Reynolds N.K."/>
            <person name="Benny G.L."/>
            <person name="Smith M.E."/>
            <person name="James T.Y."/>
            <person name="Grigoriev I.V."/>
        </authorList>
    </citation>
    <scope>NUCLEOTIDE SEQUENCE [LARGE SCALE GENOMIC DNA]</scope>
</reference>
<dbReference type="SUPFAM" id="SSF54928">
    <property type="entry name" value="RNA-binding domain, RBD"/>
    <property type="match status" value="2"/>
</dbReference>
<accession>A0A4V1ISQ0</accession>